<protein>
    <recommendedName>
        <fullName evidence="3">T4 beta protein</fullName>
    </recommendedName>
</protein>
<dbReference type="Proteomes" id="UP000001867">
    <property type="component" value="Chromosome"/>
</dbReference>
<dbReference type="STRING" id="391008.Smal_4039"/>
<dbReference type="eggNOG" id="ENOG502ZBKE">
    <property type="taxonomic scope" value="Bacteria"/>
</dbReference>
<dbReference type="EMBL" id="CP001111">
    <property type="protein sequence ID" value="ACF53738.1"/>
    <property type="molecule type" value="Genomic_DNA"/>
</dbReference>
<accession>B4SPF6</accession>
<name>B4SPF6_STRM5</name>
<reference evidence="1 2" key="1">
    <citation type="submission" date="2008-06" db="EMBL/GenBank/DDBJ databases">
        <title>Complete sequence of Stenotrophomonas maltophilia R551-3.</title>
        <authorList>
            <consortium name="US DOE Joint Genome Institute"/>
            <person name="Lucas S."/>
            <person name="Copeland A."/>
            <person name="Lapidus A."/>
            <person name="Glavina del Rio T."/>
            <person name="Dalin E."/>
            <person name="Tice H."/>
            <person name="Pitluck S."/>
            <person name="Chain P."/>
            <person name="Malfatti S."/>
            <person name="Shin M."/>
            <person name="Vergez L."/>
            <person name="Lang D."/>
            <person name="Schmutz J."/>
            <person name="Larimer F."/>
            <person name="Land M."/>
            <person name="Hauser L."/>
            <person name="Kyrpides N."/>
            <person name="Mikhailova N."/>
            <person name="Taghavi S."/>
            <person name="Monchy S."/>
            <person name="Newman L."/>
            <person name="Vangronsveld J."/>
            <person name="van der Lelie D."/>
            <person name="Richardson P."/>
        </authorList>
    </citation>
    <scope>NUCLEOTIDE SEQUENCE [LARGE SCALE GENOMIC DNA]</scope>
    <source>
        <strain evidence="1 2">R551-3</strain>
    </source>
</reference>
<dbReference type="InterPro" id="IPR025683">
    <property type="entry name" value="Protein_beta"/>
</dbReference>
<dbReference type="KEGG" id="smt:Smal_4039"/>
<dbReference type="RefSeq" id="WP_012512559.1">
    <property type="nucleotide sequence ID" value="NC_011071.1"/>
</dbReference>
<sequence length="362" mass="40035">MQKSIYVPILKWRQGEYLAVGRTSETIKDWMYPLFEIPVEQWDFENEMPAKSLDDHLKNVGKRLATNWKKRPCLFDSPYLGGDDTVANGDHHLTHIFDLARSAGCQVIPVTGIGRHLQYQQAVASIVAQDGRGCGLRLLPDDVEGDPAARIDGLLRLLSVTPDQVDLVLDSSSDVAAAPALQAGLWQTWIAAVPHAGQWRSFTVAGGSFPSSLSPSANYRPHGDVPRREWRAYTRLVAAGQQPWFGDYGCASPQTEMMDPRLFDPNAKIKYTIDDHWRVVVGTQVKRNGRDQYRDLCRHLVTDVPVVFMGRGYSTGDAYIEDCATSAASTGGSSTWPTVATSHHLTKVVRDLARLYGASTVP</sequence>
<gene>
    <name evidence="1" type="ordered locus">Smal_4039</name>
</gene>
<dbReference type="HOGENOM" id="CLU_062173_0_0_6"/>
<organism evidence="1 2">
    <name type="scientific">Stenotrophomonas maltophilia (strain R551-3)</name>
    <dbReference type="NCBI Taxonomy" id="391008"/>
    <lineage>
        <taxon>Bacteria</taxon>
        <taxon>Pseudomonadati</taxon>
        <taxon>Pseudomonadota</taxon>
        <taxon>Gammaproteobacteria</taxon>
        <taxon>Lysobacterales</taxon>
        <taxon>Lysobacteraceae</taxon>
        <taxon>Stenotrophomonas</taxon>
        <taxon>Stenotrophomonas maltophilia group</taxon>
    </lineage>
</organism>
<evidence type="ECO:0008006" key="3">
    <source>
        <dbReference type="Google" id="ProtNLM"/>
    </source>
</evidence>
<dbReference type="Pfam" id="PF14350">
    <property type="entry name" value="Beta_protein"/>
    <property type="match status" value="1"/>
</dbReference>
<dbReference type="AlphaFoldDB" id="B4SPF6"/>
<evidence type="ECO:0000313" key="2">
    <source>
        <dbReference type="Proteomes" id="UP000001867"/>
    </source>
</evidence>
<proteinExistence type="predicted"/>
<evidence type="ECO:0000313" key="1">
    <source>
        <dbReference type="EMBL" id="ACF53738.1"/>
    </source>
</evidence>